<dbReference type="EMBL" id="JANHOG010002969">
    <property type="protein sequence ID" value="KAJ3518413.1"/>
    <property type="molecule type" value="Genomic_DNA"/>
</dbReference>
<accession>A0ACC1RHK3</accession>
<protein>
    <submittedName>
        <fullName evidence="1">Uncharacterized protein</fullName>
    </submittedName>
</protein>
<proteinExistence type="predicted"/>
<evidence type="ECO:0000313" key="1">
    <source>
        <dbReference type="EMBL" id="KAJ3518413.1"/>
    </source>
</evidence>
<dbReference type="Proteomes" id="UP001148662">
    <property type="component" value="Unassembled WGS sequence"/>
</dbReference>
<name>A0ACC1RHK3_9APHY</name>
<gene>
    <name evidence="1" type="ORF">NM688_g9442</name>
</gene>
<evidence type="ECO:0000313" key="2">
    <source>
        <dbReference type="Proteomes" id="UP001148662"/>
    </source>
</evidence>
<organism evidence="1 2">
    <name type="scientific">Phlebia brevispora</name>
    <dbReference type="NCBI Taxonomy" id="194682"/>
    <lineage>
        <taxon>Eukaryota</taxon>
        <taxon>Fungi</taxon>
        <taxon>Dikarya</taxon>
        <taxon>Basidiomycota</taxon>
        <taxon>Agaricomycotina</taxon>
        <taxon>Agaricomycetes</taxon>
        <taxon>Polyporales</taxon>
        <taxon>Meruliaceae</taxon>
        <taxon>Phlebia</taxon>
    </lineage>
</organism>
<reference evidence="1" key="1">
    <citation type="submission" date="2022-07" db="EMBL/GenBank/DDBJ databases">
        <title>Genome Sequence of Phlebia brevispora.</title>
        <authorList>
            <person name="Buettner E."/>
        </authorList>
    </citation>
    <scope>NUCLEOTIDE SEQUENCE</scope>
    <source>
        <strain evidence="1">MPL23</strain>
    </source>
</reference>
<sequence>MSMLSQAGGENDSADFEDEGKDEGEFDEQLPMYPGAADLSYSDEAEAADQDHGGAVEVADIDHGNDAEVANIDRDGAADIDHGNDTQAADINRGGAVEATTANLNNGYGLVPAAGLSHDEVSLDQESNAYFHQEDEVEDGEDDADDDELDETDLTEDDEEVHEATVDYNEYTADAFNLSLWAANHADSLPELPESAPLVVYSSGLVYLTSLEPPTAQDPYYHGEVMTDSGVLESTPADGFEANITYNPAYEGVHRVHDSYATRPAESELSKALGPICAQ</sequence>
<keyword evidence="2" id="KW-1185">Reference proteome</keyword>
<comment type="caution">
    <text evidence="1">The sequence shown here is derived from an EMBL/GenBank/DDBJ whole genome shotgun (WGS) entry which is preliminary data.</text>
</comment>